<dbReference type="SMART" id="SM00363">
    <property type="entry name" value="S4"/>
    <property type="match status" value="1"/>
</dbReference>
<sequence>MADPQGHGPAMRLDRFLWYARIVKTRSAAQALCEKGLLRIDGRRVERSAAPVRVGAILAFPLLGKVRVLRVAALPIRRGPPGEARGCYEDLVTDRGVQDMPGD</sequence>
<dbReference type="PROSITE" id="PS50889">
    <property type="entry name" value="S4"/>
    <property type="match status" value="1"/>
</dbReference>
<dbReference type="GO" id="GO:0003723">
    <property type="term" value="F:RNA binding"/>
    <property type="evidence" value="ECO:0007669"/>
    <property type="project" value="UniProtKB-KW"/>
</dbReference>
<dbReference type="SUPFAM" id="SSF55174">
    <property type="entry name" value="Alpha-L RNA-binding motif"/>
    <property type="match status" value="1"/>
</dbReference>
<organism evidence="3 4">
    <name type="scientific">Sphingomonas pokkalii</name>
    <dbReference type="NCBI Taxonomy" id="2175090"/>
    <lineage>
        <taxon>Bacteria</taxon>
        <taxon>Pseudomonadati</taxon>
        <taxon>Pseudomonadota</taxon>
        <taxon>Alphaproteobacteria</taxon>
        <taxon>Sphingomonadales</taxon>
        <taxon>Sphingomonadaceae</taxon>
        <taxon>Sphingomonas</taxon>
    </lineage>
</organism>
<dbReference type="EMBL" id="QENQ01000001">
    <property type="protein sequence ID" value="PVX27966.1"/>
    <property type="molecule type" value="Genomic_DNA"/>
</dbReference>
<name>A0A2U0S9B5_9SPHN</name>
<keyword evidence="1" id="KW-0694">RNA-binding</keyword>
<evidence type="ECO:0000259" key="2">
    <source>
        <dbReference type="SMART" id="SM00363"/>
    </source>
</evidence>
<gene>
    <name evidence="3" type="ORF">DD559_00210</name>
</gene>
<reference evidence="3 4" key="1">
    <citation type="submission" date="2018-05" db="EMBL/GenBank/DDBJ databases">
        <title>Description of Sphingomonas pokkalii sp nov, isolated from the rhizosphere of saline tolerant pokkali rice and its draft genome analysis.</title>
        <authorList>
            <person name="Menon R."/>
            <person name="Kumari S."/>
            <person name="Rameshkumar N."/>
        </authorList>
    </citation>
    <scope>NUCLEOTIDE SEQUENCE [LARGE SCALE GENOMIC DNA]</scope>
    <source>
        <strain evidence="3 4">L3B27</strain>
    </source>
</reference>
<proteinExistence type="predicted"/>
<keyword evidence="4" id="KW-1185">Reference proteome</keyword>
<dbReference type="Gene3D" id="3.10.290.10">
    <property type="entry name" value="RNA-binding S4 domain"/>
    <property type="match status" value="1"/>
</dbReference>
<dbReference type="Pfam" id="PF01479">
    <property type="entry name" value="S4"/>
    <property type="match status" value="1"/>
</dbReference>
<dbReference type="CDD" id="cd00165">
    <property type="entry name" value="S4"/>
    <property type="match status" value="1"/>
</dbReference>
<dbReference type="RefSeq" id="WP_116467422.1">
    <property type="nucleotide sequence ID" value="NZ_QENQ01000001.1"/>
</dbReference>
<evidence type="ECO:0000313" key="4">
    <source>
        <dbReference type="Proteomes" id="UP000245890"/>
    </source>
</evidence>
<feature type="domain" description="RNA-binding S4" evidence="2">
    <location>
        <begin position="11"/>
        <end position="74"/>
    </location>
</feature>
<dbReference type="Proteomes" id="UP000245890">
    <property type="component" value="Unassembled WGS sequence"/>
</dbReference>
<dbReference type="InterPro" id="IPR036986">
    <property type="entry name" value="S4_RNA-bd_sf"/>
</dbReference>
<dbReference type="OrthoDB" id="9797176at2"/>
<evidence type="ECO:0000313" key="3">
    <source>
        <dbReference type="EMBL" id="PVX27966.1"/>
    </source>
</evidence>
<dbReference type="AlphaFoldDB" id="A0A2U0S9B5"/>
<comment type="caution">
    <text evidence="3">The sequence shown here is derived from an EMBL/GenBank/DDBJ whole genome shotgun (WGS) entry which is preliminary data.</text>
</comment>
<dbReference type="InterPro" id="IPR002942">
    <property type="entry name" value="S4_RNA-bd"/>
</dbReference>
<protein>
    <submittedName>
        <fullName evidence="3">RNA-binding protein</fullName>
    </submittedName>
</protein>
<evidence type="ECO:0000256" key="1">
    <source>
        <dbReference type="PROSITE-ProRule" id="PRU00182"/>
    </source>
</evidence>
<accession>A0A2U0S9B5</accession>